<gene>
    <name evidence="6" type="ORF">GCM10022257_26140</name>
</gene>
<protein>
    <submittedName>
        <fullName evidence="6">Sulfatase</fullName>
    </submittedName>
</protein>
<sequence length="607" mass="69510">MRKLFFGFLLLCACNIHAQSNSQKPNVVFIISDQHKLEETGAYGSQRSITPNIDELAKTGVMFNNAYTPAPVCAPARASLVTGMYPYANGAIYHKAPVTMPNGKVKNLGSGYLRETGYHEGIVTLADVFKEQGYVSASPGKMHVHGELQKDVDEDHKEGNDMGFDEIGLRYYTYFPGGHYEDEVGEDTYMRYRQFKKYGKTYKGGSMHLNEEYVPTLVKNDEDNFDMVVARKSVEFINKRAEDGKNFFLHVGFEKPHAPFTTTQTYLDMHTPSEYQLPETYDDWYKKGKYPWVPNWVHSGIPKNLEKAQNVMAAYNACITEMDDMVGRVVNALKEKGLYDNTIIIYTTDHGEHLFEHGLRGKHNMYEDAVNVPFIVSYPKLFKGNTINNSIVSFIDLMPTLAELINGKTPETAQGVSLLDVLTKGEELKDRVVYSEFRGGDYKLLPGARNVPSRMMRKGDYKFVYTHGIIDQLYNIKTDPDELNNLIFDDNYKTIYQDMYFQTLAGWQFQEYSPIEVSLKKKKMKWEKSDAFKIYAIYYSASDNIKEARLILDNIAENSFEPKEKGYYWLVARPKLSKTSKFYGDDIPVAVENYSYTLPISDILKFD</sequence>
<dbReference type="Proteomes" id="UP001500027">
    <property type="component" value="Unassembled WGS sequence"/>
</dbReference>
<evidence type="ECO:0000256" key="2">
    <source>
        <dbReference type="ARBA" id="ARBA00022723"/>
    </source>
</evidence>
<evidence type="ECO:0000256" key="1">
    <source>
        <dbReference type="ARBA" id="ARBA00008779"/>
    </source>
</evidence>
<keyword evidence="3" id="KW-0378">Hydrolase</keyword>
<evidence type="ECO:0000259" key="5">
    <source>
        <dbReference type="Pfam" id="PF00884"/>
    </source>
</evidence>
<keyword evidence="2" id="KW-0479">Metal-binding</keyword>
<dbReference type="RefSeq" id="WP_139002890.1">
    <property type="nucleotide sequence ID" value="NZ_BAABAV010000003.1"/>
</dbReference>
<keyword evidence="7" id="KW-1185">Reference proteome</keyword>
<accession>A0ABP8EEG3</accession>
<organism evidence="6 7">
    <name type="scientific">Hyunsoonleella aestuarii</name>
    <dbReference type="NCBI Taxonomy" id="912802"/>
    <lineage>
        <taxon>Bacteria</taxon>
        <taxon>Pseudomonadati</taxon>
        <taxon>Bacteroidota</taxon>
        <taxon>Flavobacteriia</taxon>
        <taxon>Flavobacteriales</taxon>
        <taxon>Flavobacteriaceae</taxon>
    </lineage>
</organism>
<feature type="domain" description="Sulfatase N-terminal" evidence="5">
    <location>
        <begin position="25"/>
        <end position="405"/>
    </location>
</feature>
<evidence type="ECO:0000256" key="4">
    <source>
        <dbReference type="SAM" id="SignalP"/>
    </source>
</evidence>
<name>A0ABP8EEG3_9FLAO</name>
<dbReference type="InterPro" id="IPR000917">
    <property type="entry name" value="Sulfatase_N"/>
</dbReference>
<dbReference type="InterPro" id="IPR024607">
    <property type="entry name" value="Sulfatase_CS"/>
</dbReference>
<reference evidence="7" key="1">
    <citation type="journal article" date="2019" name="Int. J. Syst. Evol. Microbiol.">
        <title>The Global Catalogue of Microorganisms (GCM) 10K type strain sequencing project: providing services to taxonomists for standard genome sequencing and annotation.</title>
        <authorList>
            <consortium name="The Broad Institute Genomics Platform"/>
            <consortium name="The Broad Institute Genome Sequencing Center for Infectious Disease"/>
            <person name="Wu L."/>
            <person name="Ma J."/>
        </authorList>
    </citation>
    <scope>NUCLEOTIDE SEQUENCE [LARGE SCALE GENOMIC DNA]</scope>
    <source>
        <strain evidence="7">JCM 17452</strain>
    </source>
</reference>
<proteinExistence type="inferred from homology"/>
<dbReference type="PANTHER" id="PTHR45953">
    <property type="entry name" value="IDURONATE 2-SULFATASE"/>
    <property type="match status" value="1"/>
</dbReference>
<dbReference type="PROSITE" id="PS00523">
    <property type="entry name" value="SULFATASE_1"/>
    <property type="match status" value="1"/>
</dbReference>
<dbReference type="InterPro" id="IPR017850">
    <property type="entry name" value="Alkaline_phosphatase_core_sf"/>
</dbReference>
<comment type="caution">
    <text evidence="6">The sequence shown here is derived from an EMBL/GenBank/DDBJ whole genome shotgun (WGS) entry which is preliminary data.</text>
</comment>
<feature type="signal peptide" evidence="4">
    <location>
        <begin position="1"/>
        <end position="18"/>
    </location>
</feature>
<dbReference type="EMBL" id="BAABAV010000003">
    <property type="protein sequence ID" value="GAA4270513.1"/>
    <property type="molecule type" value="Genomic_DNA"/>
</dbReference>
<evidence type="ECO:0000313" key="7">
    <source>
        <dbReference type="Proteomes" id="UP001500027"/>
    </source>
</evidence>
<dbReference type="PANTHER" id="PTHR45953:SF1">
    <property type="entry name" value="IDURONATE 2-SULFATASE"/>
    <property type="match status" value="1"/>
</dbReference>
<dbReference type="Gene3D" id="3.40.720.10">
    <property type="entry name" value="Alkaline Phosphatase, subunit A"/>
    <property type="match status" value="1"/>
</dbReference>
<dbReference type="SUPFAM" id="SSF53649">
    <property type="entry name" value="Alkaline phosphatase-like"/>
    <property type="match status" value="1"/>
</dbReference>
<dbReference type="Pfam" id="PF00884">
    <property type="entry name" value="Sulfatase"/>
    <property type="match status" value="1"/>
</dbReference>
<comment type="similarity">
    <text evidence="1">Belongs to the sulfatase family.</text>
</comment>
<evidence type="ECO:0000313" key="6">
    <source>
        <dbReference type="EMBL" id="GAA4270513.1"/>
    </source>
</evidence>
<evidence type="ECO:0000256" key="3">
    <source>
        <dbReference type="ARBA" id="ARBA00022801"/>
    </source>
</evidence>
<feature type="chain" id="PRO_5045042464" evidence="4">
    <location>
        <begin position="19"/>
        <end position="607"/>
    </location>
</feature>
<keyword evidence="4" id="KW-0732">Signal</keyword>